<comment type="caution">
    <text evidence="1">The sequence shown here is derived from an EMBL/GenBank/DDBJ whole genome shotgun (WGS) entry which is preliminary data.</text>
</comment>
<feature type="non-terminal residue" evidence="1">
    <location>
        <position position="1"/>
    </location>
</feature>
<protein>
    <submittedName>
        <fullName evidence="1">Uncharacterized protein</fullName>
    </submittedName>
</protein>
<organism evidence="1">
    <name type="scientific">marine sediment metagenome</name>
    <dbReference type="NCBI Taxonomy" id="412755"/>
    <lineage>
        <taxon>unclassified sequences</taxon>
        <taxon>metagenomes</taxon>
        <taxon>ecological metagenomes</taxon>
    </lineage>
</organism>
<name>A0A0F9BDS4_9ZZZZ</name>
<gene>
    <name evidence="1" type="ORF">LCGC14_2458940</name>
</gene>
<dbReference type="EMBL" id="LAZR01038233">
    <property type="protein sequence ID" value="KKL20089.1"/>
    <property type="molecule type" value="Genomic_DNA"/>
</dbReference>
<proteinExistence type="predicted"/>
<sequence length="457" mass="47453">RFNVVIWGAISENQSDSKLFLNLPAAGYNNDSKASEDTDNTAVFTIPSIFTGTGFLIARLTLKRAGGGNTWTVINSLDLRGSTPSTFPGGVAVGGGGVTDHGLLTGLTDDDHTQYLLEDGSRPISADWDNIGQRIRNTGTAEVVSSAPSTPATGLFWLDTSEPALDTETISLQTAYDNADGVIVTSGSKPVDIQGVSGLSANIGTFSQTLTISGVPVNINLSEAHPFVGDDGITVASGVSFDTISGFRNEFISTSGSLQTQLDAIDSSVTLQDAYDNGDGIIIADVAKPFQVTGSGIITGDLDVSEDLTVVGSLTAKGLTYPTTDGDSAQVIQTDGAGVLSFVDQDATKTLIIEKLRDDEDASFFFTPVARTVDALIPTIAGATASGTTWTVRYDSDRQAVGTEVVTGGTNTHSGTGGNSGTQITSFDNPSIPANNFVWMETSTASGIIDEFSLTLV</sequence>
<accession>A0A0F9BDS4</accession>
<reference evidence="1" key="1">
    <citation type="journal article" date="2015" name="Nature">
        <title>Complex archaea that bridge the gap between prokaryotes and eukaryotes.</title>
        <authorList>
            <person name="Spang A."/>
            <person name="Saw J.H."/>
            <person name="Jorgensen S.L."/>
            <person name="Zaremba-Niedzwiedzka K."/>
            <person name="Martijn J."/>
            <person name="Lind A.E."/>
            <person name="van Eijk R."/>
            <person name="Schleper C."/>
            <person name="Guy L."/>
            <person name="Ettema T.J."/>
        </authorList>
    </citation>
    <scope>NUCLEOTIDE SEQUENCE</scope>
</reference>
<dbReference type="AlphaFoldDB" id="A0A0F9BDS4"/>
<evidence type="ECO:0000313" key="1">
    <source>
        <dbReference type="EMBL" id="KKL20089.1"/>
    </source>
</evidence>